<keyword evidence="2" id="KW-0863">Zinc-finger</keyword>
<evidence type="ECO:0000256" key="2">
    <source>
        <dbReference type="ARBA" id="ARBA00022771"/>
    </source>
</evidence>
<organism evidence="6 7">
    <name type="scientific">Buddleja alternifolia</name>
    <dbReference type="NCBI Taxonomy" id="168488"/>
    <lineage>
        <taxon>Eukaryota</taxon>
        <taxon>Viridiplantae</taxon>
        <taxon>Streptophyta</taxon>
        <taxon>Embryophyta</taxon>
        <taxon>Tracheophyta</taxon>
        <taxon>Spermatophyta</taxon>
        <taxon>Magnoliopsida</taxon>
        <taxon>eudicotyledons</taxon>
        <taxon>Gunneridae</taxon>
        <taxon>Pentapetalae</taxon>
        <taxon>asterids</taxon>
        <taxon>lamiids</taxon>
        <taxon>Lamiales</taxon>
        <taxon>Scrophulariaceae</taxon>
        <taxon>Buddlejeae</taxon>
        <taxon>Buddleja</taxon>
    </lineage>
</organism>
<feature type="domain" description="EF-hand" evidence="5">
    <location>
        <begin position="27"/>
        <end position="62"/>
    </location>
</feature>
<dbReference type="AlphaFoldDB" id="A0AAV6WPL8"/>
<keyword evidence="1" id="KW-0479">Metal-binding</keyword>
<dbReference type="InterPro" id="IPR018247">
    <property type="entry name" value="EF_Hand_1_Ca_BS"/>
</dbReference>
<accession>A0AAV6WPL8</accession>
<evidence type="ECO:0000259" key="5">
    <source>
        <dbReference type="PROSITE" id="PS50222"/>
    </source>
</evidence>
<evidence type="ECO:0000256" key="4">
    <source>
        <dbReference type="ARBA" id="ARBA00022837"/>
    </source>
</evidence>
<protein>
    <recommendedName>
        <fullName evidence="5">EF-hand domain-containing protein</fullName>
    </recommendedName>
</protein>
<evidence type="ECO:0000256" key="1">
    <source>
        <dbReference type="ARBA" id="ARBA00022723"/>
    </source>
</evidence>
<dbReference type="PROSITE" id="PS00018">
    <property type="entry name" value="EF_HAND_1"/>
    <property type="match status" value="2"/>
</dbReference>
<dbReference type="Proteomes" id="UP000826271">
    <property type="component" value="Unassembled WGS sequence"/>
</dbReference>
<name>A0AAV6WPL8_9LAMI</name>
<dbReference type="CDD" id="cd00051">
    <property type="entry name" value="EFh"/>
    <property type="match status" value="1"/>
</dbReference>
<feature type="domain" description="EF-hand" evidence="5">
    <location>
        <begin position="66"/>
        <end position="95"/>
    </location>
</feature>
<dbReference type="Gene3D" id="3.30.60.90">
    <property type="match status" value="1"/>
</dbReference>
<evidence type="ECO:0000313" key="7">
    <source>
        <dbReference type="Proteomes" id="UP000826271"/>
    </source>
</evidence>
<dbReference type="GO" id="GO:0008270">
    <property type="term" value="F:zinc ion binding"/>
    <property type="evidence" value="ECO:0007669"/>
    <property type="project" value="UniProtKB-KW"/>
</dbReference>
<evidence type="ECO:0000256" key="3">
    <source>
        <dbReference type="ARBA" id="ARBA00022833"/>
    </source>
</evidence>
<keyword evidence="7" id="KW-1185">Reference proteome</keyword>
<evidence type="ECO:0000313" key="6">
    <source>
        <dbReference type="EMBL" id="KAG8369784.1"/>
    </source>
</evidence>
<reference evidence="6" key="1">
    <citation type="submission" date="2019-10" db="EMBL/GenBank/DDBJ databases">
        <authorList>
            <person name="Zhang R."/>
            <person name="Pan Y."/>
            <person name="Wang J."/>
            <person name="Ma R."/>
            <person name="Yu S."/>
        </authorList>
    </citation>
    <scope>NUCLEOTIDE SEQUENCE</scope>
    <source>
        <strain evidence="6">LA-IB0</strain>
        <tissue evidence="6">Leaf</tissue>
    </source>
</reference>
<dbReference type="Pfam" id="PF13499">
    <property type="entry name" value="EF-hand_7"/>
    <property type="match status" value="1"/>
</dbReference>
<dbReference type="EMBL" id="WHWC01000014">
    <property type="protein sequence ID" value="KAG8369784.1"/>
    <property type="molecule type" value="Genomic_DNA"/>
</dbReference>
<keyword evidence="3" id="KW-0862">Zinc</keyword>
<dbReference type="SMART" id="SM00054">
    <property type="entry name" value="EFh"/>
    <property type="match status" value="2"/>
</dbReference>
<dbReference type="InterPro" id="IPR043145">
    <property type="entry name" value="Znf_ZZ_sf"/>
</dbReference>
<keyword evidence="4" id="KW-0106">Calcium</keyword>
<gene>
    <name evidence="6" type="ORF">BUALT_Bualt14G0049700</name>
</gene>
<dbReference type="PROSITE" id="PS50222">
    <property type="entry name" value="EF_HAND_2"/>
    <property type="match status" value="2"/>
</dbReference>
<comment type="caution">
    <text evidence="6">The sequence shown here is derived from an EMBL/GenBank/DDBJ whole genome shotgun (WGS) entry which is preliminary data.</text>
</comment>
<dbReference type="InterPro" id="IPR011992">
    <property type="entry name" value="EF-hand-dom_pair"/>
</dbReference>
<dbReference type="GO" id="GO:0005509">
    <property type="term" value="F:calcium ion binding"/>
    <property type="evidence" value="ECO:0007669"/>
    <property type="project" value="InterPro"/>
</dbReference>
<dbReference type="SUPFAM" id="SSF47473">
    <property type="entry name" value="EF-hand"/>
    <property type="match status" value="1"/>
</dbReference>
<dbReference type="InterPro" id="IPR002048">
    <property type="entry name" value="EF_hand_dom"/>
</dbReference>
<dbReference type="Gene3D" id="1.10.238.10">
    <property type="entry name" value="EF-hand"/>
    <property type="match status" value="1"/>
</dbReference>
<proteinExistence type="predicted"/>
<dbReference type="SUPFAM" id="SSF57850">
    <property type="entry name" value="RING/U-box"/>
    <property type="match status" value="1"/>
</dbReference>
<sequence length="204" mass="22863">MFDTNKVSEMDGIRRIARAYYAKASEDEKNSMQKFFNTLDSNGDGKVTLGEFNKSVSSSLSDENKESIFRQLDANGDGTLDFDEVLALYYMEEKVEIVKCSECSNLLVGPYFSCLMCLETNPNTYDLCCACYQRGKFVHNHSFDCLLDHHSLLNLLRDRHQSADAAITQTKSKWKTALAAFELALSIGSVSTTLCTILSCLSKH</sequence>